<comment type="caution">
    <text evidence="2">The sequence shown here is derived from an EMBL/GenBank/DDBJ whole genome shotgun (WGS) entry which is preliminary data.</text>
</comment>
<dbReference type="EMBL" id="JBEPLO010000013">
    <property type="protein sequence ID" value="MET3558276.1"/>
    <property type="molecule type" value="Genomic_DNA"/>
</dbReference>
<keyword evidence="3" id="KW-1185">Reference proteome</keyword>
<feature type="non-terminal residue" evidence="2">
    <location>
        <position position="50"/>
    </location>
</feature>
<protein>
    <submittedName>
        <fullName evidence="2">Uncharacterized protein</fullName>
    </submittedName>
</protein>
<keyword evidence="1" id="KW-0472">Membrane</keyword>
<proteinExistence type="predicted"/>
<feature type="transmembrane region" description="Helical" evidence="1">
    <location>
        <begin position="26"/>
        <end position="45"/>
    </location>
</feature>
<name>A0ABV2FI99_9STRE</name>
<gene>
    <name evidence="2" type="ORF">ABID29_001396</name>
</gene>
<accession>A0ABV2FI99</accession>
<evidence type="ECO:0000313" key="3">
    <source>
        <dbReference type="Proteomes" id="UP001549122"/>
    </source>
</evidence>
<evidence type="ECO:0000256" key="1">
    <source>
        <dbReference type="SAM" id="Phobius"/>
    </source>
</evidence>
<organism evidence="2 3">
    <name type="scientific">Streptococcus rupicaprae</name>
    <dbReference type="NCBI Taxonomy" id="759619"/>
    <lineage>
        <taxon>Bacteria</taxon>
        <taxon>Bacillati</taxon>
        <taxon>Bacillota</taxon>
        <taxon>Bacilli</taxon>
        <taxon>Lactobacillales</taxon>
        <taxon>Streptococcaceae</taxon>
        <taxon>Streptococcus</taxon>
    </lineage>
</organism>
<keyword evidence="1" id="KW-1133">Transmembrane helix</keyword>
<reference evidence="2 3" key="1">
    <citation type="submission" date="2024-06" db="EMBL/GenBank/DDBJ databases">
        <title>Genomic Encyclopedia of Type Strains, Phase IV (KMG-IV): sequencing the most valuable type-strain genomes for metagenomic binning, comparative biology and taxonomic classification.</title>
        <authorList>
            <person name="Goeker M."/>
        </authorList>
    </citation>
    <scope>NUCLEOTIDE SEQUENCE [LARGE SCALE GENOMIC DNA]</scope>
    <source>
        <strain evidence="2 3">DSM 28303</strain>
    </source>
</reference>
<sequence>MKNRFKNIKKSLVSGFTLVEMRDSKILYIFHMIFMLSAFTRTLFINPLTI</sequence>
<dbReference type="Proteomes" id="UP001549122">
    <property type="component" value="Unassembled WGS sequence"/>
</dbReference>
<evidence type="ECO:0000313" key="2">
    <source>
        <dbReference type="EMBL" id="MET3558276.1"/>
    </source>
</evidence>
<keyword evidence="1" id="KW-0812">Transmembrane</keyword>